<keyword evidence="3" id="KW-1185">Reference proteome</keyword>
<dbReference type="AlphaFoldDB" id="A0A401U0Q2"/>
<gene>
    <name evidence="2" type="ORF">chiPu_0032823</name>
</gene>
<evidence type="ECO:0000256" key="1">
    <source>
        <dbReference type="SAM" id="MobiDB-lite"/>
    </source>
</evidence>
<dbReference type="EMBL" id="BEZZ01246690">
    <property type="protein sequence ID" value="GCC48463.1"/>
    <property type="molecule type" value="Genomic_DNA"/>
</dbReference>
<feature type="compositionally biased region" description="Basic and acidic residues" evidence="1">
    <location>
        <begin position="61"/>
        <end position="86"/>
    </location>
</feature>
<feature type="region of interest" description="Disordered" evidence="1">
    <location>
        <begin position="1"/>
        <end position="36"/>
    </location>
</feature>
<reference evidence="2 3" key="1">
    <citation type="journal article" date="2018" name="Nat. Ecol. Evol.">
        <title>Shark genomes provide insights into elasmobranch evolution and the origin of vertebrates.</title>
        <authorList>
            <person name="Hara Y"/>
            <person name="Yamaguchi K"/>
            <person name="Onimaru K"/>
            <person name="Kadota M"/>
            <person name="Koyanagi M"/>
            <person name="Keeley SD"/>
            <person name="Tatsumi K"/>
            <person name="Tanaka K"/>
            <person name="Motone F"/>
            <person name="Kageyama Y"/>
            <person name="Nozu R"/>
            <person name="Adachi N"/>
            <person name="Nishimura O"/>
            <person name="Nakagawa R"/>
            <person name="Tanegashima C"/>
            <person name="Kiyatake I"/>
            <person name="Matsumoto R"/>
            <person name="Murakumo K"/>
            <person name="Nishida K"/>
            <person name="Terakita A"/>
            <person name="Kuratani S"/>
            <person name="Sato K"/>
            <person name="Hyodo S Kuraku.S."/>
        </authorList>
    </citation>
    <scope>NUCLEOTIDE SEQUENCE [LARGE SCALE GENOMIC DNA]</scope>
</reference>
<organism evidence="2 3">
    <name type="scientific">Chiloscyllium punctatum</name>
    <name type="common">Brownbanded bambooshark</name>
    <name type="synonym">Hemiscyllium punctatum</name>
    <dbReference type="NCBI Taxonomy" id="137246"/>
    <lineage>
        <taxon>Eukaryota</taxon>
        <taxon>Metazoa</taxon>
        <taxon>Chordata</taxon>
        <taxon>Craniata</taxon>
        <taxon>Vertebrata</taxon>
        <taxon>Chondrichthyes</taxon>
        <taxon>Elasmobranchii</taxon>
        <taxon>Galeomorphii</taxon>
        <taxon>Galeoidea</taxon>
        <taxon>Orectolobiformes</taxon>
        <taxon>Hemiscylliidae</taxon>
        <taxon>Chiloscyllium</taxon>
    </lineage>
</organism>
<dbReference type="Proteomes" id="UP000287033">
    <property type="component" value="Unassembled WGS sequence"/>
</dbReference>
<accession>A0A401U0Q2</accession>
<protein>
    <submittedName>
        <fullName evidence="2">Uncharacterized protein</fullName>
    </submittedName>
</protein>
<feature type="region of interest" description="Disordered" evidence="1">
    <location>
        <begin position="48"/>
        <end position="86"/>
    </location>
</feature>
<comment type="caution">
    <text evidence="2">The sequence shown here is derived from an EMBL/GenBank/DDBJ whole genome shotgun (WGS) entry which is preliminary data.</text>
</comment>
<name>A0A401U0Q2_CHIPU</name>
<proteinExistence type="predicted"/>
<feature type="compositionally biased region" description="Basic residues" evidence="1">
    <location>
        <begin position="1"/>
        <end position="10"/>
    </location>
</feature>
<evidence type="ECO:0000313" key="2">
    <source>
        <dbReference type="EMBL" id="GCC48463.1"/>
    </source>
</evidence>
<feature type="region of interest" description="Disordered" evidence="1">
    <location>
        <begin position="100"/>
        <end position="121"/>
    </location>
</feature>
<evidence type="ECO:0000313" key="3">
    <source>
        <dbReference type="Proteomes" id="UP000287033"/>
    </source>
</evidence>
<sequence>MQIGPKHHHHGQQEPSGSLQALCVEDDAEHHGGRVWRRREIGVRGCRKSRVKQAGGQNGNADRERRGAAAEADRCEISGDDSATRNDRQCEAGISRVLKHDAGDHVPEPGEIIPLSVAERE</sequence>